<dbReference type="SUPFAM" id="SSF53850">
    <property type="entry name" value="Periplasmic binding protein-like II"/>
    <property type="match status" value="1"/>
</dbReference>
<reference evidence="2" key="1">
    <citation type="submission" date="2021-12" db="EMBL/GenBank/DDBJ databases">
        <authorList>
            <person name="Martin H S."/>
        </authorList>
    </citation>
    <scope>NUCLEOTIDE SEQUENCE</scope>
</reference>
<evidence type="ECO:0008006" key="4">
    <source>
        <dbReference type="Google" id="ProtNLM"/>
    </source>
</evidence>
<evidence type="ECO:0000256" key="1">
    <source>
        <dbReference type="SAM" id="SignalP"/>
    </source>
</evidence>
<evidence type="ECO:0000313" key="3">
    <source>
        <dbReference type="Proteomes" id="UP000838878"/>
    </source>
</evidence>
<protein>
    <recommendedName>
        <fullName evidence="4">UPAR/Ly6 domain-containing protein</fullName>
    </recommendedName>
</protein>
<keyword evidence="3" id="KW-1185">Reference proteome</keyword>
<accession>A0A8J9VCR8</accession>
<dbReference type="AlphaFoldDB" id="A0A8J9VCR8"/>
<dbReference type="OrthoDB" id="6331233at2759"/>
<gene>
    <name evidence="2" type="ORF">BINO364_LOCUS5779</name>
</gene>
<dbReference type="EMBL" id="OV170234">
    <property type="protein sequence ID" value="CAH0719438.1"/>
    <property type="molecule type" value="Genomic_DNA"/>
</dbReference>
<dbReference type="CDD" id="cd00117">
    <property type="entry name" value="TFP"/>
    <property type="match status" value="1"/>
</dbReference>
<proteinExistence type="predicted"/>
<evidence type="ECO:0000313" key="2">
    <source>
        <dbReference type="EMBL" id="CAH0719438.1"/>
    </source>
</evidence>
<feature type="non-terminal residue" evidence="2">
    <location>
        <position position="451"/>
    </location>
</feature>
<name>A0A8J9VCR8_9NEOP</name>
<feature type="signal peptide" evidence="1">
    <location>
        <begin position="1"/>
        <end position="17"/>
    </location>
</feature>
<organism evidence="2 3">
    <name type="scientific">Brenthis ino</name>
    <name type="common">lesser marbled fritillary</name>
    <dbReference type="NCBI Taxonomy" id="405034"/>
    <lineage>
        <taxon>Eukaryota</taxon>
        <taxon>Metazoa</taxon>
        <taxon>Ecdysozoa</taxon>
        <taxon>Arthropoda</taxon>
        <taxon>Hexapoda</taxon>
        <taxon>Insecta</taxon>
        <taxon>Pterygota</taxon>
        <taxon>Neoptera</taxon>
        <taxon>Endopterygota</taxon>
        <taxon>Lepidoptera</taxon>
        <taxon>Glossata</taxon>
        <taxon>Ditrysia</taxon>
        <taxon>Papilionoidea</taxon>
        <taxon>Nymphalidae</taxon>
        <taxon>Heliconiinae</taxon>
        <taxon>Argynnini</taxon>
        <taxon>Brenthis</taxon>
    </lineage>
</organism>
<feature type="chain" id="PRO_5035442181" description="UPAR/Ly6 domain-containing protein" evidence="1">
    <location>
        <begin position="18"/>
        <end position="451"/>
    </location>
</feature>
<dbReference type="Proteomes" id="UP000838878">
    <property type="component" value="Chromosome 14"/>
</dbReference>
<sequence>MMCYILILIFLSSKVLALENEINMIADVIAFYNKPSGILVRACWGAPFKKKLINELNNMAPPKPVQFIRDVEDIPSAFSRQDLMIICDTNCSDNKQFLAKLDRMVLRPDISEIAMMIIGAVTQQGSCTEFKANIVALLQSTSNQIRTLTDLFNSKLELGVEDTPYNRYFFSAATEPLKKAIYDKKIAPRGSKANFISLQEGVLKLQKKPFAFNMFLGSGYRLVEKYFLEHEKCGLQEIAYIDENKPWQACGKKSPFKEIFKIGLFRNVEHGINSRETRLLFAKKPACTAHGVYKIMYTKFILLVFACVVGKSIGRLRCYACGFSSVDTDRSCLTITNSTPRVECTMTYCTIQRQEFRDPAGVVASFTRGCVDNPVFLNHLVEDETFRTYYRACTNDLCNIGDGIQSVTGGSLSPTPAYNGTNLYVPGTNSAGNNQNHLFIFITITILYLLL</sequence>
<dbReference type="Gene3D" id="3.40.190.10">
    <property type="entry name" value="Periplasmic binding protein-like II"/>
    <property type="match status" value="1"/>
</dbReference>
<keyword evidence="1" id="KW-0732">Signal</keyword>